<gene>
    <name evidence="3" type="ORF">QJS10_CPB18g01553</name>
</gene>
<proteinExistence type="predicted"/>
<sequence>MAPPADWSELPNELPYLIESRLTKLSDRVRFPAVCNPWRSALEETDNLPNNISSSTIHREFPWLMLPGCALYSPLENKLLLRPINLPLNHRFQRFIGSSSSDGWVAMADDLLNITLFNPISGAQSPLPSLRRALVPSIRHLWFPNVLPWLKKDDHPQKAVWSPDPTNSGSVSMVILMSNNKLAFYRPGEARWNFIRANFFDDVIHYKGVFYLVDFCGRLFTLDINLSSLQQHLMMEPMMLWLMEPKKGIRKPYLVEGPNRSLLMVIREMEFPGDSLYRTTMGFKVFELDEGTMSWKGKRDGLGDDGMVFLGMNASTYLSATDFHGCKGNRIYFTDDNNVVMSRCLKYGGCDMGVFCLEDGSLGPHYQTDVKLMWPHPIWIFRKGGSASVVRRCAISKRLFDLLFNHLPDNFYLLDVGGWVLSNTRLLLLLCLYNCTCIILAFLLCILKWWWMR</sequence>
<dbReference type="Pfam" id="PF03478">
    <property type="entry name" value="Beta-prop_KIB1-4"/>
    <property type="match status" value="1"/>
</dbReference>
<dbReference type="Proteomes" id="UP001180020">
    <property type="component" value="Unassembled WGS sequence"/>
</dbReference>
<keyword evidence="1" id="KW-0812">Transmembrane</keyword>
<reference evidence="3" key="2">
    <citation type="submission" date="2023-06" db="EMBL/GenBank/DDBJ databases">
        <authorList>
            <person name="Ma L."/>
            <person name="Liu K.-W."/>
            <person name="Li Z."/>
            <person name="Hsiao Y.-Y."/>
            <person name="Qi Y."/>
            <person name="Fu T."/>
            <person name="Tang G."/>
            <person name="Zhang D."/>
            <person name="Sun W.-H."/>
            <person name="Liu D.-K."/>
            <person name="Li Y."/>
            <person name="Chen G.-Z."/>
            <person name="Liu X.-D."/>
            <person name="Liao X.-Y."/>
            <person name="Jiang Y.-T."/>
            <person name="Yu X."/>
            <person name="Hao Y."/>
            <person name="Huang J."/>
            <person name="Zhao X.-W."/>
            <person name="Ke S."/>
            <person name="Chen Y.-Y."/>
            <person name="Wu W.-L."/>
            <person name="Hsu J.-L."/>
            <person name="Lin Y.-F."/>
            <person name="Huang M.-D."/>
            <person name="Li C.-Y."/>
            <person name="Huang L."/>
            <person name="Wang Z.-W."/>
            <person name="Zhao X."/>
            <person name="Zhong W.-Y."/>
            <person name="Peng D.-H."/>
            <person name="Ahmad S."/>
            <person name="Lan S."/>
            <person name="Zhang J.-S."/>
            <person name="Tsai W.-C."/>
            <person name="Van De Peer Y."/>
            <person name="Liu Z.-J."/>
        </authorList>
    </citation>
    <scope>NUCLEOTIDE SEQUENCE</scope>
    <source>
        <strain evidence="3">CP</strain>
        <tissue evidence="3">Leaves</tissue>
    </source>
</reference>
<organism evidence="3 4">
    <name type="scientific">Acorus calamus</name>
    <name type="common">Sweet flag</name>
    <dbReference type="NCBI Taxonomy" id="4465"/>
    <lineage>
        <taxon>Eukaryota</taxon>
        <taxon>Viridiplantae</taxon>
        <taxon>Streptophyta</taxon>
        <taxon>Embryophyta</taxon>
        <taxon>Tracheophyta</taxon>
        <taxon>Spermatophyta</taxon>
        <taxon>Magnoliopsida</taxon>
        <taxon>Liliopsida</taxon>
        <taxon>Acoraceae</taxon>
        <taxon>Acorus</taxon>
    </lineage>
</organism>
<comment type="caution">
    <text evidence="3">The sequence shown here is derived from an EMBL/GenBank/DDBJ whole genome shotgun (WGS) entry which is preliminary data.</text>
</comment>
<evidence type="ECO:0000313" key="4">
    <source>
        <dbReference type="Proteomes" id="UP001180020"/>
    </source>
</evidence>
<keyword evidence="1" id="KW-1133">Transmembrane helix</keyword>
<dbReference type="AlphaFoldDB" id="A0AAV9CNH5"/>
<dbReference type="Gene3D" id="1.20.1280.50">
    <property type="match status" value="1"/>
</dbReference>
<reference evidence="3" key="1">
    <citation type="journal article" date="2023" name="Nat. Commun.">
        <title>Diploid and tetraploid genomes of Acorus and the evolution of monocots.</title>
        <authorList>
            <person name="Ma L."/>
            <person name="Liu K.W."/>
            <person name="Li Z."/>
            <person name="Hsiao Y.Y."/>
            <person name="Qi Y."/>
            <person name="Fu T."/>
            <person name="Tang G.D."/>
            <person name="Zhang D."/>
            <person name="Sun W.H."/>
            <person name="Liu D.K."/>
            <person name="Li Y."/>
            <person name="Chen G.Z."/>
            <person name="Liu X.D."/>
            <person name="Liao X.Y."/>
            <person name="Jiang Y.T."/>
            <person name="Yu X."/>
            <person name="Hao Y."/>
            <person name="Huang J."/>
            <person name="Zhao X.W."/>
            <person name="Ke S."/>
            <person name="Chen Y.Y."/>
            <person name="Wu W.L."/>
            <person name="Hsu J.L."/>
            <person name="Lin Y.F."/>
            <person name="Huang M.D."/>
            <person name="Li C.Y."/>
            <person name="Huang L."/>
            <person name="Wang Z.W."/>
            <person name="Zhao X."/>
            <person name="Zhong W.Y."/>
            <person name="Peng D.H."/>
            <person name="Ahmad S."/>
            <person name="Lan S."/>
            <person name="Zhang J.S."/>
            <person name="Tsai W.C."/>
            <person name="Van de Peer Y."/>
            <person name="Liu Z.J."/>
        </authorList>
    </citation>
    <scope>NUCLEOTIDE SEQUENCE</scope>
    <source>
        <strain evidence="3">CP</strain>
    </source>
</reference>
<keyword evidence="1" id="KW-0472">Membrane</keyword>
<feature type="domain" description="KIB1-4 beta-propeller" evidence="2">
    <location>
        <begin position="78"/>
        <end position="355"/>
    </location>
</feature>
<protein>
    <recommendedName>
        <fullName evidence="2">KIB1-4 beta-propeller domain-containing protein</fullName>
    </recommendedName>
</protein>
<accession>A0AAV9CNH5</accession>
<keyword evidence="4" id="KW-1185">Reference proteome</keyword>
<evidence type="ECO:0000313" key="3">
    <source>
        <dbReference type="EMBL" id="KAK1289924.1"/>
    </source>
</evidence>
<dbReference type="PANTHER" id="PTHR44259">
    <property type="entry name" value="OS07G0183000 PROTEIN-RELATED"/>
    <property type="match status" value="1"/>
</dbReference>
<evidence type="ECO:0000256" key="1">
    <source>
        <dbReference type="SAM" id="Phobius"/>
    </source>
</evidence>
<dbReference type="EMBL" id="JAUJYO010000018">
    <property type="protein sequence ID" value="KAK1289924.1"/>
    <property type="molecule type" value="Genomic_DNA"/>
</dbReference>
<dbReference type="InterPro" id="IPR005174">
    <property type="entry name" value="KIB1-4_b-propeller"/>
</dbReference>
<name>A0AAV9CNH5_ACOCL</name>
<evidence type="ECO:0000259" key="2">
    <source>
        <dbReference type="Pfam" id="PF03478"/>
    </source>
</evidence>
<dbReference type="PANTHER" id="PTHR44259:SF93">
    <property type="entry name" value="PROTEIN, PUTATIVE (DUF295)-RELATED"/>
    <property type="match status" value="1"/>
</dbReference>
<dbReference type="InterPro" id="IPR050942">
    <property type="entry name" value="F-box_BR-signaling"/>
</dbReference>
<feature type="transmembrane region" description="Helical" evidence="1">
    <location>
        <begin position="426"/>
        <end position="451"/>
    </location>
</feature>